<keyword evidence="7" id="KW-1133">Transmembrane helix</keyword>
<protein>
    <recommendedName>
        <fullName evidence="2">H(+)-exporting diphosphatase</fullName>
        <ecNumber evidence="2">7.1.3.1</ecNumber>
    </recommendedName>
</protein>
<evidence type="ECO:0000256" key="8">
    <source>
        <dbReference type="ARBA" id="ARBA00023065"/>
    </source>
</evidence>
<evidence type="ECO:0000256" key="4">
    <source>
        <dbReference type="ARBA" id="ARBA00022692"/>
    </source>
</evidence>
<comment type="subcellular location">
    <subcellularLocation>
        <location evidence="1">Endomembrane system</location>
        <topology evidence="1">Multi-pass membrane protein</topology>
    </subcellularLocation>
</comment>
<evidence type="ECO:0000256" key="6">
    <source>
        <dbReference type="ARBA" id="ARBA00022967"/>
    </source>
</evidence>
<name>A0A397C2Y7_APHAT</name>
<keyword evidence="8" id="KW-0406">Ion transport</keyword>
<organism evidence="10 11">
    <name type="scientific">Aphanomyces astaci</name>
    <name type="common">Crayfish plague agent</name>
    <dbReference type="NCBI Taxonomy" id="112090"/>
    <lineage>
        <taxon>Eukaryota</taxon>
        <taxon>Sar</taxon>
        <taxon>Stramenopiles</taxon>
        <taxon>Oomycota</taxon>
        <taxon>Saprolegniomycetes</taxon>
        <taxon>Saprolegniales</taxon>
        <taxon>Verrucalvaceae</taxon>
        <taxon>Aphanomyces</taxon>
    </lineage>
</organism>
<dbReference type="GO" id="GO:0009678">
    <property type="term" value="F:diphosphate hydrolysis-driven proton transmembrane transporter activity"/>
    <property type="evidence" value="ECO:0007669"/>
    <property type="project" value="UniProtKB-EC"/>
</dbReference>
<keyword evidence="6" id="KW-1278">Translocase</keyword>
<dbReference type="PANTHER" id="PTHR31998">
    <property type="entry name" value="K(+)-INSENSITIVE PYROPHOSPHATE-ENERGIZED PROTON PUMP"/>
    <property type="match status" value="1"/>
</dbReference>
<evidence type="ECO:0000256" key="1">
    <source>
        <dbReference type="ARBA" id="ARBA00004127"/>
    </source>
</evidence>
<reference evidence="10 11" key="1">
    <citation type="submission" date="2018-08" db="EMBL/GenBank/DDBJ databases">
        <title>Aphanomyces genome sequencing and annotation.</title>
        <authorList>
            <person name="Minardi D."/>
            <person name="Oidtmann B."/>
            <person name="Van Der Giezen M."/>
            <person name="Studholme D.J."/>
        </authorList>
    </citation>
    <scope>NUCLEOTIDE SEQUENCE [LARGE SCALE GENOMIC DNA]</scope>
    <source>
        <strain evidence="10 11">Yx</strain>
    </source>
</reference>
<dbReference type="InterPro" id="IPR004131">
    <property type="entry name" value="PPase-energised_H-pump"/>
</dbReference>
<dbReference type="GO" id="GO:0004427">
    <property type="term" value="F:inorganic diphosphate phosphatase activity"/>
    <property type="evidence" value="ECO:0007669"/>
    <property type="project" value="InterPro"/>
</dbReference>
<dbReference type="Proteomes" id="UP000266239">
    <property type="component" value="Unassembled WGS sequence"/>
</dbReference>
<accession>A0A397C2Y7</accession>
<dbReference type="GO" id="GO:0016020">
    <property type="term" value="C:membrane"/>
    <property type="evidence" value="ECO:0007669"/>
    <property type="project" value="InterPro"/>
</dbReference>
<keyword evidence="5" id="KW-0460">Magnesium</keyword>
<dbReference type="VEuPathDB" id="FungiDB:H257_19235"/>
<gene>
    <name evidence="10" type="ORF">DYB25_013800</name>
</gene>
<sequence length="316" mass="34238">MYMSEFSSQMEKLSVDGELEDDIDLDLALPLGIEPFHRRRRHLVGKVDQGIAEDDLRKPAVIAELVGDIVGGCVESSIDVFESVAAEIVGAMILVGSFAKEGALQSPVLFLFFPVVVHALDIVVYSNRHLVQDGKMRKASEIAEDADDSVEVAEVPVPQEEVVYLKAESDDVGTVQAVGTRGATKKARAADEAKAIATAAAKAADQAAKEAAIAATIGQWRYDWTPSQHCRRRGKQGNASVKRVVVRTQAKVKGEAGGPERTGLAPDEVFERELGFHWDRSRIFTPAGWRGVDLGYVRSMSGGSSFAMMRHCLSTL</sequence>
<dbReference type="AlphaFoldDB" id="A0A397C2Y7"/>
<evidence type="ECO:0000256" key="9">
    <source>
        <dbReference type="ARBA" id="ARBA00023136"/>
    </source>
</evidence>
<keyword evidence="9" id="KW-0472">Membrane</keyword>
<evidence type="ECO:0000313" key="11">
    <source>
        <dbReference type="Proteomes" id="UP000266239"/>
    </source>
</evidence>
<dbReference type="EMBL" id="QUTA01001577">
    <property type="protein sequence ID" value="RHY31923.1"/>
    <property type="molecule type" value="Genomic_DNA"/>
</dbReference>
<evidence type="ECO:0000256" key="3">
    <source>
        <dbReference type="ARBA" id="ARBA00022448"/>
    </source>
</evidence>
<evidence type="ECO:0000256" key="5">
    <source>
        <dbReference type="ARBA" id="ARBA00022842"/>
    </source>
</evidence>
<evidence type="ECO:0000256" key="2">
    <source>
        <dbReference type="ARBA" id="ARBA00013242"/>
    </source>
</evidence>
<dbReference type="EC" id="7.1.3.1" evidence="2"/>
<keyword evidence="4" id="KW-0812">Transmembrane</keyword>
<dbReference type="Pfam" id="PF03030">
    <property type="entry name" value="H_PPase"/>
    <property type="match status" value="1"/>
</dbReference>
<evidence type="ECO:0000313" key="10">
    <source>
        <dbReference type="EMBL" id="RHY31923.1"/>
    </source>
</evidence>
<proteinExistence type="predicted"/>
<dbReference type="GO" id="GO:0012505">
    <property type="term" value="C:endomembrane system"/>
    <property type="evidence" value="ECO:0007669"/>
    <property type="project" value="UniProtKB-SubCell"/>
</dbReference>
<keyword evidence="3" id="KW-0813">Transport</keyword>
<comment type="caution">
    <text evidence="10">The sequence shown here is derived from an EMBL/GenBank/DDBJ whole genome shotgun (WGS) entry which is preliminary data.</text>
</comment>
<evidence type="ECO:0000256" key="7">
    <source>
        <dbReference type="ARBA" id="ARBA00022989"/>
    </source>
</evidence>